<feature type="active site" description="Proton acceptor" evidence="13">
    <location>
        <position position="17"/>
    </location>
</feature>
<comment type="function">
    <text evidence="2">Removal of H(2)O(2), oxidation of toxic reductants, biosynthesis and degradation of lignin, suberization, auxin catabolism, response to environmental stresses such as wounding, pathogen attack and oxidative stress. These functions might be dependent on each isozyme/isoform in each plant tissue.</text>
</comment>
<feature type="binding site" evidence="15">
    <location>
        <position position="126"/>
    </location>
    <ligand>
        <name>Ca(2+)</name>
        <dbReference type="ChEBI" id="CHEBI:29108"/>
        <label>2</label>
    </ligand>
</feature>
<dbReference type="Gene3D" id="1.10.520.10">
    <property type="match status" value="2"/>
</dbReference>
<reference evidence="19" key="2">
    <citation type="submission" date="2020-06" db="EMBL/GenBank/DDBJ databases">
        <title>Helianthus annuus Genome sequencing and assembly Release 2.</title>
        <authorList>
            <person name="Gouzy J."/>
            <person name="Langlade N."/>
            <person name="Munos S."/>
        </authorList>
    </citation>
    <scope>NUCLEOTIDE SEQUENCE</scope>
    <source>
        <tissue evidence="19">Leaves</tissue>
    </source>
</reference>
<evidence type="ECO:0000313" key="20">
    <source>
        <dbReference type="Proteomes" id="UP000215914"/>
    </source>
</evidence>
<feature type="disulfide bond" evidence="17">
    <location>
        <begin position="132"/>
        <end position="164"/>
    </location>
</feature>
<dbReference type="PROSITE" id="PS00435">
    <property type="entry name" value="PEROXIDASE_1"/>
    <property type="match status" value="1"/>
</dbReference>
<comment type="cofactor">
    <cofactor evidence="15">
        <name>Ca(2+)</name>
        <dbReference type="ChEBI" id="CHEBI:29108"/>
    </cofactor>
    <text evidence="15">Binds 2 calcium ions per subunit.</text>
</comment>
<evidence type="ECO:0000256" key="14">
    <source>
        <dbReference type="PIRSR" id="PIRSR600823-2"/>
    </source>
</evidence>
<keyword evidence="6" id="KW-0349">Heme</keyword>
<keyword evidence="12" id="KW-0325">Glycoprotein</keyword>
<keyword evidence="11 17" id="KW-1015">Disulfide bond</keyword>
<dbReference type="GO" id="GO:0006950">
    <property type="term" value="P:response to stress"/>
    <property type="evidence" value="ECO:0000318"/>
    <property type="project" value="GO_Central"/>
</dbReference>
<dbReference type="PRINTS" id="PR00458">
    <property type="entry name" value="PEROXIDASE"/>
</dbReference>
<feature type="binding site" evidence="15">
    <location>
        <position position="178"/>
    </location>
    <ligand>
        <name>Ca(2+)</name>
        <dbReference type="ChEBI" id="CHEBI:29108"/>
        <label>2</label>
    </ligand>
</feature>
<keyword evidence="7 15" id="KW-0479">Metal-binding</keyword>
<dbReference type="PRINTS" id="PR00461">
    <property type="entry name" value="PLPEROXIDASE"/>
</dbReference>
<dbReference type="CDD" id="cd00693">
    <property type="entry name" value="secretory_peroxidase"/>
    <property type="match status" value="1"/>
</dbReference>
<evidence type="ECO:0000256" key="4">
    <source>
        <dbReference type="ARBA" id="ARBA00012313"/>
    </source>
</evidence>
<dbReference type="Gramene" id="mRNA:HanXRQr2_Chr11g0468501">
    <property type="protein sequence ID" value="mRNA:HanXRQr2_Chr11g0468501"/>
    <property type="gene ID" value="HanXRQr2_Chr11g0468501"/>
</dbReference>
<evidence type="ECO:0000256" key="17">
    <source>
        <dbReference type="PIRSR" id="PIRSR600823-5"/>
    </source>
</evidence>
<feature type="binding site" description="axial binding residue" evidence="15">
    <location>
        <position position="125"/>
    </location>
    <ligand>
        <name>heme b</name>
        <dbReference type="ChEBI" id="CHEBI:60344"/>
    </ligand>
    <ligandPart>
        <name>Fe</name>
        <dbReference type="ChEBI" id="CHEBI:18248"/>
    </ligandPart>
</feature>
<evidence type="ECO:0000256" key="10">
    <source>
        <dbReference type="ARBA" id="ARBA00023004"/>
    </source>
</evidence>
<evidence type="ECO:0000256" key="13">
    <source>
        <dbReference type="PIRSR" id="PIRSR600823-1"/>
    </source>
</evidence>
<dbReference type="InterPro" id="IPR033905">
    <property type="entry name" value="Secretory_peroxidase"/>
</dbReference>
<keyword evidence="10 15" id="KW-0408">Iron</keyword>
<dbReference type="GO" id="GO:0006979">
    <property type="term" value="P:response to oxidative stress"/>
    <property type="evidence" value="ECO:0007669"/>
    <property type="project" value="InterPro"/>
</dbReference>
<dbReference type="PROSITE" id="PS50873">
    <property type="entry name" value="PEROXIDASE_4"/>
    <property type="match status" value="1"/>
</dbReference>
<dbReference type="InterPro" id="IPR002016">
    <property type="entry name" value="Haem_peroxidase"/>
</dbReference>
<feature type="binding site" evidence="15">
    <location>
        <position position="27"/>
    </location>
    <ligand>
        <name>Ca(2+)</name>
        <dbReference type="ChEBI" id="CHEBI:29108"/>
        <label>1</label>
    </ligand>
</feature>
<sequence length="253" mass="27368">MLNDPTVPAALLRMHFHDCFIRGCDGSVLLNSTGKNKAEKDGPPNISLHAFYVIDHAKKAVEALCPKTSGGPTWDVPKGRKDGRVSKATETRQLPAPTFNISQLQQSFAQRGLSIDDLVALSGGHTLGFAHCSSFQNRIHNFSSKQSVDPTLESSFAASLKSVCPAKNTAKNAGANLDATPTTFDNRYYKLLLQGKSIFSSDQSLINSAKTKALVSKFASSQQEFQKAFVKSMIKMSSISGGQEVRLDCRAVN</sequence>
<feature type="binding site" evidence="15">
    <location>
        <position position="185"/>
    </location>
    <ligand>
        <name>Ca(2+)</name>
        <dbReference type="ChEBI" id="CHEBI:29108"/>
        <label>2</label>
    </ligand>
</feature>
<feature type="binding site" evidence="15">
    <location>
        <position position="39"/>
    </location>
    <ligand>
        <name>Ca(2+)</name>
        <dbReference type="ChEBI" id="CHEBI:29108"/>
        <label>1</label>
    </ligand>
</feature>
<evidence type="ECO:0000256" key="16">
    <source>
        <dbReference type="PIRSR" id="PIRSR600823-4"/>
    </source>
</evidence>
<dbReference type="GO" id="GO:0004601">
    <property type="term" value="F:peroxidase activity"/>
    <property type="evidence" value="ECO:0000318"/>
    <property type="project" value="GO_Central"/>
</dbReference>
<proteinExistence type="inferred from homology"/>
<comment type="caution">
    <text evidence="19">The sequence shown here is derived from an EMBL/GenBank/DDBJ whole genome shotgun (WGS) entry which is preliminary data.</text>
</comment>
<name>A0A9K3HKR0_HELAN</name>
<reference evidence="19" key="1">
    <citation type="journal article" date="2017" name="Nature">
        <title>The sunflower genome provides insights into oil metabolism, flowering and Asterid evolution.</title>
        <authorList>
            <person name="Badouin H."/>
            <person name="Gouzy J."/>
            <person name="Grassa C.J."/>
            <person name="Murat F."/>
            <person name="Staton S.E."/>
            <person name="Cottret L."/>
            <person name="Lelandais-Briere C."/>
            <person name="Owens G.L."/>
            <person name="Carrere S."/>
            <person name="Mayjonade B."/>
            <person name="Legrand L."/>
            <person name="Gill N."/>
            <person name="Kane N.C."/>
            <person name="Bowers J.E."/>
            <person name="Hubner S."/>
            <person name="Bellec A."/>
            <person name="Berard A."/>
            <person name="Berges H."/>
            <person name="Blanchet N."/>
            <person name="Boniface M.C."/>
            <person name="Brunel D."/>
            <person name="Catrice O."/>
            <person name="Chaidir N."/>
            <person name="Claudel C."/>
            <person name="Donnadieu C."/>
            <person name="Faraut T."/>
            <person name="Fievet G."/>
            <person name="Helmstetter N."/>
            <person name="King M."/>
            <person name="Knapp S.J."/>
            <person name="Lai Z."/>
            <person name="Le Paslier M.C."/>
            <person name="Lippi Y."/>
            <person name="Lorenzon L."/>
            <person name="Mandel J.R."/>
            <person name="Marage G."/>
            <person name="Marchand G."/>
            <person name="Marquand E."/>
            <person name="Bret-Mestries E."/>
            <person name="Morien E."/>
            <person name="Nambeesan S."/>
            <person name="Nguyen T."/>
            <person name="Pegot-Espagnet P."/>
            <person name="Pouilly N."/>
            <person name="Raftis F."/>
            <person name="Sallet E."/>
            <person name="Schiex T."/>
            <person name="Thomas J."/>
            <person name="Vandecasteele C."/>
            <person name="Vares D."/>
            <person name="Vear F."/>
            <person name="Vautrin S."/>
            <person name="Crespi M."/>
            <person name="Mangin B."/>
            <person name="Burke J.M."/>
            <person name="Salse J."/>
            <person name="Munos S."/>
            <person name="Vincourt P."/>
            <person name="Rieseberg L.H."/>
            <person name="Langlade N.B."/>
        </authorList>
    </citation>
    <scope>NUCLEOTIDE SEQUENCE</scope>
    <source>
        <tissue evidence="19">Leaves</tissue>
    </source>
</reference>
<evidence type="ECO:0000256" key="9">
    <source>
        <dbReference type="ARBA" id="ARBA00023002"/>
    </source>
</evidence>
<dbReference type="InterPro" id="IPR019793">
    <property type="entry name" value="Peroxidases_heam-ligand_BS"/>
</dbReference>
<dbReference type="SUPFAM" id="SSF48113">
    <property type="entry name" value="Heme-dependent peroxidases"/>
    <property type="match status" value="1"/>
</dbReference>
<organism evidence="19 20">
    <name type="scientific">Helianthus annuus</name>
    <name type="common">Common sunflower</name>
    <dbReference type="NCBI Taxonomy" id="4232"/>
    <lineage>
        <taxon>Eukaryota</taxon>
        <taxon>Viridiplantae</taxon>
        <taxon>Streptophyta</taxon>
        <taxon>Embryophyta</taxon>
        <taxon>Tracheophyta</taxon>
        <taxon>Spermatophyta</taxon>
        <taxon>Magnoliopsida</taxon>
        <taxon>eudicotyledons</taxon>
        <taxon>Gunneridae</taxon>
        <taxon>Pentapetalae</taxon>
        <taxon>asterids</taxon>
        <taxon>campanulids</taxon>
        <taxon>Asterales</taxon>
        <taxon>Asteraceae</taxon>
        <taxon>Asteroideae</taxon>
        <taxon>Heliantheae alliance</taxon>
        <taxon>Heliantheae</taxon>
        <taxon>Helianthus</taxon>
    </lineage>
</organism>
<evidence type="ECO:0000256" key="15">
    <source>
        <dbReference type="PIRSR" id="PIRSR600823-3"/>
    </source>
</evidence>
<protein>
    <recommendedName>
        <fullName evidence="4">peroxidase</fullName>
        <ecNumber evidence="4">1.11.1.7</ecNumber>
    </recommendedName>
</protein>
<evidence type="ECO:0000256" key="8">
    <source>
        <dbReference type="ARBA" id="ARBA00022837"/>
    </source>
</evidence>
<feature type="domain" description="Plant heme peroxidase family profile" evidence="18">
    <location>
        <begin position="1"/>
        <end position="253"/>
    </location>
</feature>
<gene>
    <name evidence="19" type="ORF">HanXRQr2_Chr11g0468501</name>
</gene>
<evidence type="ECO:0000256" key="1">
    <source>
        <dbReference type="ARBA" id="ARBA00000189"/>
    </source>
</evidence>
<feature type="binding site" evidence="14">
    <location>
        <position position="95"/>
    </location>
    <ligand>
        <name>substrate</name>
    </ligand>
</feature>
<dbReference type="AlphaFoldDB" id="A0A9K3HKR0"/>
<evidence type="ECO:0000256" key="6">
    <source>
        <dbReference type="ARBA" id="ARBA00022617"/>
    </source>
</evidence>
<dbReference type="GO" id="GO:0046872">
    <property type="term" value="F:metal ion binding"/>
    <property type="evidence" value="ECO:0007669"/>
    <property type="project" value="UniProtKB-KW"/>
</dbReference>
<evidence type="ECO:0000256" key="11">
    <source>
        <dbReference type="ARBA" id="ARBA00023157"/>
    </source>
</evidence>
<dbReference type="GO" id="GO:0009505">
    <property type="term" value="C:plant-type cell wall"/>
    <property type="evidence" value="ECO:0000318"/>
    <property type="project" value="GO_Central"/>
</dbReference>
<feature type="disulfide bond" evidence="17">
    <location>
        <begin position="19"/>
        <end position="24"/>
    </location>
</feature>
<comment type="similarity">
    <text evidence="3">Belongs to the peroxidase family. Ascorbate peroxidase subfamily.</text>
</comment>
<comment type="catalytic activity">
    <reaction evidence="1">
        <text>2 a phenolic donor + H2O2 = 2 a phenolic radical donor + 2 H2O</text>
        <dbReference type="Rhea" id="RHEA:56136"/>
        <dbReference type="ChEBI" id="CHEBI:15377"/>
        <dbReference type="ChEBI" id="CHEBI:16240"/>
        <dbReference type="ChEBI" id="CHEBI:139520"/>
        <dbReference type="ChEBI" id="CHEBI:139521"/>
        <dbReference type="EC" id="1.11.1.7"/>
    </reaction>
</comment>
<evidence type="ECO:0000256" key="12">
    <source>
        <dbReference type="ARBA" id="ARBA00023180"/>
    </source>
</evidence>
<dbReference type="Gene3D" id="1.10.420.10">
    <property type="entry name" value="Peroxidase, domain 2"/>
    <property type="match status" value="1"/>
</dbReference>
<evidence type="ECO:0000256" key="5">
    <source>
        <dbReference type="ARBA" id="ARBA00022559"/>
    </source>
</evidence>
<dbReference type="FunFam" id="1.10.420.10:FF:000006">
    <property type="entry name" value="Peroxidase"/>
    <property type="match status" value="1"/>
</dbReference>
<dbReference type="EC" id="1.11.1.7" evidence="4"/>
<evidence type="ECO:0000313" key="19">
    <source>
        <dbReference type="EMBL" id="KAF5780131.1"/>
    </source>
</evidence>
<dbReference type="EMBL" id="MNCJ02000326">
    <property type="protein sequence ID" value="KAF5780131.1"/>
    <property type="molecule type" value="Genomic_DNA"/>
</dbReference>
<accession>A0A9K3HKR0</accession>
<evidence type="ECO:0000256" key="3">
    <source>
        <dbReference type="ARBA" id="ARBA00006873"/>
    </source>
</evidence>
<feature type="binding site" evidence="15">
    <location>
        <position position="18"/>
    </location>
    <ligand>
        <name>Ca(2+)</name>
        <dbReference type="ChEBI" id="CHEBI:29108"/>
        <label>1</label>
    </ligand>
</feature>
<feature type="binding site" evidence="15">
    <location>
        <position position="23"/>
    </location>
    <ligand>
        <name>Ca(2+)</name>
        <dbReference type="ChEBI" id="CHEBI:29108"/>
        <label>1</label>
    </ligand>
</feature>
<dbReference type="GO" id="GO:0020037">
    <property type="term" value="F:heme binding"/>
    <property type="evidence" value="ECO:0007669"/>
    <property type="project" value="InterPro"/>
</dbReference>
<feature type="site" description="Transition state stabilizer" evidence="16">
    <location>
        <position position="13"/>
    </location>
</feature>
<feature type="binding site" evidence="15">
    <location>
        <position position="25"/>
    </location>
    <ligand>
        <name>Ca(2+)</name>
        <dbReference type="ChEBI" id="CHEBI:29108"/>
        <label>1</label>
    </ligand>
</feature>
<comment type="cofactor">
    <cofactor evidence="15">
        <name>heme b</name>
        <dbReference type="ChEBI" id="CHEBI:60344"/>
    </cofactor>
    <text evidence="15">Binds 1 heme b (iron(II)-protoporphyrin IX) group per subunit.</text>
</comment>
<dbReference type="Pfam" id="PF00141">
    <property type="entry name" value="peroxidase"/>
    <property type="match status" value="2"/>
</dbReference>
<keyword evidence="20" id="KW-1185">Reference proteome</keyword>
<dbReference type="PANTHER" id="PTHR31235">
    <property type="entry name" value="PEROXIDASE 25-RELATED"/>
    <property type="match status" value="1"/>
</dbReference>
<keyword evidence="5 19" id="KW-0575">Peroxidase</keyword>
<keyword evidence="8 15" id="KW-0106">Calcium</keyword>
<dbReference type="GO" id="GO:0042744">
    <property type="term" value="P:hydrogen peroxide catabolic process"/>
    <property type="evidence" value="ECO:0007669"/>
    <property type="project" value="InterPro"/>
</dbReference>
<dbReference type="InterPro" id="IPR000823">
    <property type="entry name" value="Peroxidase_pln"/>
</dbReference>
<dbReference type="InterPro" id="IPR010255">
    <property type="entry name" value="Haem_peroxidase_sf"/>
</dbReference>
<evidence type="ECO:0000259" key="18">
    <source>
        <dbReference type="PROSITE" id="PS50873"/>
    </source>
</evidence>
<dbReference type="GO" id="GO:0140825">
    <property type="term" value="F:lactoperoxidase activity"/>
    <property type="evidence" value="ECO:0007669"/>
    <property type="project" value="UniProtKB-EC"/>
</dbReference>
<evidence type="ECO:0000256" key="2">
    <source>
        <dbReference type="ARBA" id="ARBA00002322"/>
    </source>
</evidence>
<feature type="binding site" evidence="15">
    <location>
        <position position="180"/>
    </location>
    <ligand>
        <name>Ca(2+)</name>
        <dbReference type="ChEBI" id="CHEBI:29108"/>
        <label>2</label>
    </ligand>
</feature>
<keyword evidence="9 19" id="KW-0560">Oxidoreductase</keyword>
<dbReference type="Proteomes" id="UP000215914">
    <property type="component" value="Unassembled WGS sequence"/>
</dbReference>
<evidence type="ECO:0000256" key="7">
    <source>
        <dbReference type="ARBA" id="ARBA00022723"/>
    </source>
</evidence>